<gene>
    <name evidence="2" type="ORF">SAMN05192543_101507</name>
</gene>
<dbReference type="AlphaFoldDB" id="A0A1I3DT03"/>
<dbReference type="InterPro" id="IPR013394">
    <property type="entry name" value="T3SS_HrpB1/HrpK"/>
</dbReference>
<dbReference type="STRING" id="420953.SAMN05192543_101507"/>
<organism evidence="2 3">
    <name type="scientific">Paraburkholderia megapolitana</name>
    <dbReference type="NCBI Taxonomy" id="420953"/>
    <lineage>
        <taxon>Bacteria</taxon>
        <taxon>Pseudomonadati</taxon>
        <taxon>Pseudomonadota</taxon>
        <taxon>Betaproteobacteria</taxon>
        <taxon>Burkholderiales</taxon>
        <taxon>Burkholderiaceae</taxon>
        <taxon>Paraburkholderia</taxon>
    </lineage>
</organism>
<proteinExistence type="predicted"/>
<evidence type="ECO:0000256" key="1">
    <source>
        <dbReference type="SAM" id="MobiDB-lite"/>
    </source>
</evidence>
<dbReference type="Proteomes" id="UP000199548">
    <property type="component" value="Unassembled WGS sequence"/>
</dbReference>
<sequence>MERDVTVFICNSHTGDEIVNDTGCRDDVAGGLTKVLWTASQLDDLSDFEDLLDAIRVLRPRWTGAGTVVAWRHLRRQSWIDALRVLEDDDQDAKRTALHAALMAVCLFGMQDPLWQSYARTAAEQREHREAASIGSKLLERAAKMSGGGSVHAAESASAEPVAAEPATASARPATSAEAMMLMQASWMRA</sequence>
<keyword evidence="3" id="KW-1185">Reference proteome</keyword>
<evidence type="ECO:0000313" key="2">
    <source>
        <dbReference type="EMBL" id="SFH89846.1"/>
    </source>
</evidence>
<name>A0A1I3DT03_9BURK</name>
<dbReference type="EMBL" id="FOQU01000001">
    <property type="protein sequence ID" value="SFH89846.1"/>
    <property type="molecule type" value="Genomic_DNA"/>
</dbReference>
<accession>A0A1I3DT03</accession>
<protein>
    <submittedName>
        <fullName evidence="2">Type III secretion protein HrpB1</fullName>
    </submittedName>
</protein>
<feature type="region of interest" description="Disordered" evidence="1">
    <location>
        <begin position="149"/>
        <end position="174"/>
    </location>
</feature>
<reference evidence="2 3" key="1">
    <citation type="submission" date="2016-10" db="EMBL/GenBank/DDBJ databases">
        <authorList>
            <person name="de Groot N.N."/>
        </authorList>
    </citation>
    <scope>NUCLEOTIDE SEQUENCE [LARGE SCALE GENOMIC DNA]</scope>
    <source>
        <strain evidence="2 3">LMG 23650</strain>
    </source>
</reference>
<evidence type="ECO:0000313" key="3">
    <source>
        <dbReference type="Proteomes" id="UP000199548"/>
    </source>
</evidence>
<feature type="compositionally biased region" description="Low complexity" evidence="1">
    <location>
        <begin position="153"/>
        <end position="174"/>
    </location>
</feature>
<dbReference type="Pfam" id="PF09613">
    <property type="entry name" value="HrpB1_HrpK"/>
    <property type="match status" value="1"/>
</dbReference>